<proteinExistence type="predicted"/>
<name>A0A182F338_ANOAL</name>
<sequence length="41" mass="4761">MQILHVAAAMSREPVQPAQTIKNGHRSVFMEWNVIMFRAYT</sequence>
<protein>
    <submittedName>
        <fullName evidence="1">Uncharacterized protein</fullName>
    </submittedName>
</protein>
<evidence type="ECO:0000313" key="2">
    <source>
        <dbReference type="Proteomes" id="UP000069272"/>
    </source>
</evidence>
<dbReference type="Proteomes" id="UP000069272">
    <property type="component" value="Chromosome 2L"/>
</dbReference>
<dbReference type="AlphaFoldDB" id="A0A182F338"/>
<keyword evidence="2" id="KW-1185">Reference proteome</keyword>
<dbReference type="VEuPathDB" id="VectorBase:AALB000873"/>
<organism evidence="1 2">
    <name type="scientific">Anopheles albimanus</name>
    <name type="common">New world malaria mosquito</name>
    <dbReference type="NCBI Taxonomy" id="7167"/>
    <lineage>
        <taxon>Eukaryota</taxon>
        <taxon>Metazoa</taxon>
        <taxon>Ecdysozoa</taxon>
        <taxon>Arthropoda</taxon>
        <taxon>Hexapoda</taxon>
        <taxon>Insecta</taxon>
        <taxon>Pterygota</taxon>
        <taxon>Neoptera</taxon>
        <taxon>Endopterygota</taxon>
        <taxon>Diptera</taxon>
        <taxon>Nematocera</taxon>
        <taxon>Culicoidea</taxon>
        <taxon>Culicidae</taxon>
        <taxon>Anophelinae</taxon>
        <taxon>Anopheles</taxon>
    </lineage>
</organism>
<evidence type="ECO:0000313" key="1">
    <source>
        <dbReference type="EnsemblMetazoa" id="AALB000873-PA"/>
    </source>
</evidence>
<accession>A0A182F338</accession>
<dbReference type="EnsemblMetazoa" id="AALB000873-RA">
    <property type="protein sequence ID" value="AALB000873-PA"/>
    <property type="gene ID" value="AALB000873"/>
</dbReference>
<reference evidence="1 2" key="1">
    <citation type="journal article" date="2017" name="G3 (Bethesda)">
        <title>The Physical Genome Mapping of Anopheles albimanus Corrected Scaffold Misassemblies and Identified Interarm Rearrangements in Genus Anopheles.</title>
        <authorList>
            <person name="Artemov G.N."/>
            <person name="Peery A.N."/>
            <person name="Jiang X."/>
            <person name="Tu Z."/>
            <person name="Stegniy V.N."/>
            <person name="Sharakhova M.V."/>
            <person name="Sharakhov I.V."/>
        </authorList>
    </citation>
    <scope>NUCLEOTIDE SEQUENCE [LARGE SCALE GENOMIC DNA]</scope>
    <source>
        <strain evidence="1 2">ALBI9_A</strain>
    </source>
</reference>
<reference evidence="1" key="2">
    <citation type="submission" date="2022-08" db="UniProtKB">
        <authorList>
            <consortium name="EnsemblMetazoa"/>
        </authorList>
    </citation>
    <scope>IDENTIFICATION</scope>
    <source>
        <strain evidence="1">STECLA/ALBI9_A</strain>
    </source>
</reference>